<evidence type="ECO:0000313" key="1">
    <source>
        <dbReference type="EMBL" id="OMD53688.1"/>
    </source>
</evidence>
<protein>
    <submittedName>
        <fullName evidence="1">Uncharacterized protein</fullName>
    </submittedName>
</protein>
<proteinExistence type="predicted"/>
<organism evidence="1 2">
    <name type="scientific">Paenibacillus borealis</name>
    <dbReference type="NCBI Taxonomy" id="160799"/>
    <lineage>
        <taxon>Bacteria</taxon>
        <taxon>Bacillati</taxon>
        <taxon>Bacillota</taxon>
        <taxon>Bacilli</taxon>
        <taxon>Bacillales</taxon>
        <taxon>Paenibacillaceae</taxon>
        <taxon>Paenibacillus</taxon>
    </lineage>
</organism>
<dbReference type="Proteomes" id="UP000187412">
    <property type="component" value="Unassembled WGS sequence"/>
</dbReference>
<evidence type="ECO:0000313" key="2">
    <source>
        <dbReference type="Proteomes" id="UP000187412"/>
    </source>
</evidence>
<sequence>MIEELKKAFYIVIETKNNPDEHGYLGYIVARTNNYNEAIRVYEENIKDRVVQKWENDQGQWIR</sequence>
<dbReference type="RefSeq" id="WP_076108895.1">
    <property type="nucleotide sequence ID" value="NZ_MPTB01000001.1"/>
</dbReference>
<comment type="caution">
    <text evidence="1">The sequence shown here is derived from an EMBL/GenBank/DDBJ whole genome shotgun (WGS) entry which is preliminary data.</text>
</comment>
<reference evidence="1 2" key="1">
    <citation type="submission" date="2016-10" db="EMBL/GenBank/DDBJ databases">
        <title>Paenibacillus species isolates.</title>
        <authorList>
            <person name="Beno S.M."/>
        </authorList>
    </citation>
    <scope>NUCLEOTIDE SEQUENCE [LARGE SCALE GENOMIC DNA]</scope>
    <source>
        <strain evidence="1 2">FSL H7-0744</strain>
    </source>
</reference>
<name>A0ABX3HTE5_PAEBO</name>
<dbReference type="EMBL" id="MPTB01000001">
    <property type="protein sequence ID" value="OMD53688.1"/>
    <property type="molecule type" value="Genomic_DNA"/>
</dbReference>
<keyword evidence="2" id="KW-1185">Reference proteome</keyword>
<accession>A0ABX3HTE5</accession>
<gene>
    <name evidence="1" type="ORF">BSK56_00645</name>
</gene>